<dbReference type="GO" id="GO:1902600">
    <property type="term" value="P:proton transmembrane transport"/>
    <property type="evidence" value="ECO:0007669"/>
    <property type="project" value="UniProtKB-KW"/>
</dbReference>
<dbReference type="PROSITE" id="PS50096">
    <property type="entry name" value="IQ"/>
    <property type="match status" value="1"/>
</dbReference>
<feature type="compositionally biased region" description="Polar residues" evidence="10">
    <location>
        <begin position="372"/>
        <end position="393"/>
    </location>
</feature>
<feature type="region of interest" description="Disordered" evidence="10">
    <location>
        <begin position="363"/>
        <end position="393"/>
    </location>
</feature>
<dbReference type="PhylomeDB" id="A7SH21"/>
<dbReference type="EMBL" id="DS469657">
    <property type="protein sequence ID" value="EDO36947.1"/>
    <property type="molecule type" value="Genomic_DNA"/>
</dbReference>
<dbReference type="AlphaFoldDB" id="A7SH21"/>
<dbReference type="Pfam" id="PF10206">
    <property type="entry name" value="WRW"/>
    <property type="match status" value="1"/>
</dbReference>
<evidence type="ECO:0000313" key="11">
    <source>
        <dbReference type="EMBL" id="EDO36947.1"/>
    </source>
</evidence>
<keyword evidence="3" id="KW-0813">Transport</keyword>
<accession>A7SH21</accession>
<organism evidence="11 12">
    <name type="scientific">Nematostella vectensis</name>
    <name type="common">Starlet sea anemone</name>
    <dbReference type="NCBI Taxonomy" id="45351"/>
    <lineage>
        <taxon>Eukaryota</taxon>
        <taxon>Metazoa</taxon>
        <taxon>Cnidaria</taxon>
        <taxon>Anthozoa</taxon>
        <taxon>Hexacorallia</taxon>
        <taxon>Actiniaria</taxon>
        <taxon>Edwardsiidae</taxon>
        <taxon>Nematostella</taxon>
    </lineage>
</organism>
<evidence type="ECO:0000256" key="1">
    <source>
        <dbReference type="ARBA" id="ARBA00004325"/>
    </source>
</evidence>
<dbReference type="PANTHER" id="PTHR34927:SF1">
    <property type="entry name" value="IQ DOMAIN-CONTAINING PROTEIN K"/>
    <property type="match status" value="1"/>
</dbReference>
<dbReference type="GO" id="GO:0006754">
    <property type="term" value="P:ATP biosynthetic process"/>
    <property type="evidence" value="ECO:0007669"/>
    <property type="project" value="UniProtKB-KW"/>
</dbReference>
<keyword evidence="8" id="KW-0472">Membrane</keyword>
<dbReference type="Pfam" id="PF00612">
    <property type="entry name" value="IQ"/>
    <property type="match status" value="1"/>
</dbReference>
<evidence type="ECO:0000256" key="10">
    <source>
        <dbReference type="SAM" id="MobiDB-lite"/>
    </source>
</evidence>
<keyword evidence="6" id="KW-0406">Ion transport</keyword>
<dbReference type="HOGENOM" id="CLU_059086_1_0_1"/>
<dbReference type="GO" id="GO:0031966">
    <property type="term" value="C:mitochondrial membrane"/>
    <property type="evidence" value="ECO:0007669"/>
    <property type="project" value="UniProtKB-SubCell"/>
</dbReference>
<sequence length="393" mass="44998">MTSFGETKLKNAGDYVVRNASLENMWRGMSRVWNSYRAKYVTCKNARMTPFWHAVFVAAALNYAIEYNHLKGRLSFVTNDDNTQNGGRLSYHKHIRFYAKNSSNMYVPACSPSSSIFSEMLELNAQRYVSKRDDFDDEITREENYNAAKSSPVFVGRYGHKLTDSSGDAVMDGDDGFSTRSSFLPDFDASTTHPAAYGYVLLDKKPPVVKEATPLPNPKECSPREYLEAYIFPTLLPGLEKMLGAAKENKVFERRRTKFNACDFITEYLYRNNPRYDTRQEMTLEQIPFVQRILEENPRPPLPMSLLLSDEEASVIIQSAYRGYLTRKRPDVQELRQYQKEMRNEAVDIFLKVEDFWRKHPVDEPVEDDSATAESLTEANSTLAATTEGSISN</sequence>
<dbReference type="Proteomes" id="UP000001593">
    <property type="component" value="Unassembled WGS sequence"/>
</dbReference>
<evidence type="ECO:0000256" key="9">
    <source>
        <dbReference type="ARBA" id="ARBA00023310"/>
    </source>
</evidence>
<dbReference type="OMA" id="CKEFALM"/>
<keyword evidence="9" id="KW-0066">ATP synthesis</keyword>
<dbReference type="InParanoid" id="A7SH21"/>
<keyword evidence="4" id="KW-0138">CF(0)</keyword>
<dbReference type="eggNOG" id="ENOG502RYCY">
    <property type="taxonomic scope" value="Eukaryota"/>
</dbReference>
<dbReference type="InterPro" id="IPR043408">
    <property type="entry name" value="IQCK"/>
</dbReference>
<dbReference type="CDD" id="cd22969">
    <property type="entry name" value="DD_IQCK"/>
    <property type="match status" value="1"/>
</dbReference>
<dbReference type="PANTHER" id="PTHR34927">
    <property type="entry name" value="IQ DOMAIN-CONTAINING PROTEIN K"/>
    <property type="match status" value="1"/>
</dbReference>
<gene>
    <name evidence="11" type="ORF">NEMVEDRAFT_v1g245229</name>
</gene>
<comment type="subcellular location">
    <subcellularLocation>
        <location evidence="1">Mitochondrion membrane</location>
    </subcellularLocation>
</comment>
<evidence type="ECO:0000256" key="8">
    <source>
        <dbReference type="ARBA" id="ARBA00023136"/>
    </source>
</evidence>
<keyword evidence="12" id="KW-1185">Reference proteome</keyword>
<evidence type="ECO:0000313" key="12">
    <source>
        <dbReference type="Proteomes" id="UP000001593"/>
    </source>
</evidence>
<dbReference type="GO" id="GO:0045259">
    <property type="term" value="C:proton-transporting ATP synthase complex"/>
    <property type="evidence" value="ECO:0007669"/>
    <property type="project" value="UniProtKB-KW"/>
</dbReference>
<evidence type="ECO:0000256" key="5">
    <source>
        <dbReference type="ARBA" id="ARBA00022781"/>
    </source>
</evidence>
<evidence type="ECO:0000256" key="7">
    <source>
        <dbReference type="ARBA" id="ARBA00023128"/>
    </source>
</evidence>
<protein>
    <submittedName>
        <fullName evidence="11">Uncharacterized protein</fullName>
    </submittedName>
</protein>
<evidence type="ECO:0000256" key="2">
    <source>
        <dbReference type="ARBA" id="ARBA00005895"/>
    </source>
</evidence>
<evidence type="ECO:0000256" key="4">
    <source>
        <dbReference type="ARBA" id="ARBA00022547"/>
    </source>
</evidence>
<name>A7SH21_NEMVE</name>
<dbReference type="InterPro" id="IPR000048">
    <property type="entry name" value="IQ_motif_EF-hand-BS"/>
</dbReference>
<comment type="similarity">
    <text evidence="2">Belongs to the ATPase F chain family.</text>
</comment>
<dbReference type="InterPro" id="IPR019344">
    <property type="entry name" value="F1F0-ATPsyn_F_prd"/>
</dbReference>
<evidence type="ECO:0000256" key="3">
    <source>
        <dbReference type="ARBA" id="ARBA00022448"/>
    </source>
</evidence>
<keyword evidence="7" id="KW-0496">Mitochondrion</keyword>
<keyword evidence="5" id="KW-0375">Hydrogen ion transport</keyword>
<dbReference type="STRING" id="45351.A7SH21"/>
<reference evidence="11 12" key="1">
    <citation type="journal article" date="2007" name="Science">
        <title>Sea anemone genome reveals ancestral eumetazoan gene repertoire and genomic organization.</title>
        <authorList>
            <person name="Putnam N.H."/>
            <person name="Srivastava M."/>
            <person name="Hellsten U."/>
            <person name="Dirks B."/>
            <person name="Chapman J."/>
            <person name="Salamov A."/>
            <person name="Terry A."/>
            <person name="Shapiro H."/>
            <person name="Lindquist E."/>
            <person name="Kapitonov V.V."/>
            <person name="Jurka J."/>
            <person name="Genikhovich G."/>
            <person name="Grigoriev I.V."/>
            <person name="Lucas S.M."/>
            <person name="Steele R.E."/>
            <person name="Finnerty J.R."/>
            <person name="Technau U."/>
            <person name="Martindale M.Q."/>
            <person name="Rokhsar D.S."/>
        </authorList>
    </citation>
    <scope>NUCLEOTIDE SEQUENCE [LARGE SCALE GENOMIC DNA]</scope>
    <source>
        <strain evidence="12">CH2 X CH6</strain>
    </source>
</reference>
<proteinExistence type="inferred from homology"/>
<evidence type="ECO:0000256" key="6">
    <source>
        <dbReference type="ARBA" id="ARBA00023065"/>
    </source>
</evidence>
<dbReference type="CDD" id="cd23767">
    <property type="entry name" value="IQCD"/>
    <property type="match status" value="1"/>
</dbReference>